<gene>
    <name evidence="2" type="ORF">CPELLU_LOCUS12388</name>
</gene>
<proteinExistence type="predicted"/>
<dbReference type="GO" id="GO:0016020">
    <property type="term" value="C:membrane"/>
    <property type="evidence" value="ECO:0007669"/>
    <property type="project" value="TreeGrafter"/>
</dbReference>
<keyword evidence="3" id="KW-1185">Reference proteome</keyword>
<accession>A0A9N9HYZ1</accession>
<evidence type="ECO:0000313" key="3">
    <source>
        <dbReference type="Proteomes" id="UP000789759"/>
    </source>
</evidence>
<comment type="caution">
    <text evidence="2">The sequence shown here is derived from an EMBL/GenBank/DDBJ whole genome shotgun (WGS) entry which is preliminary data.</text>
</comment>
<dbReference type="Gene3D" id="3.40.50.1820">
    <property type="entry name" value="alpha/beta hydrolase"/>
    <property type="match status" value="1"/>
</dbReference>
<dbReference type="EMBL" id="CAJVQA010011923">
    <property type="protein sequence ID" value="CAG8712128.1"/>
    <property type="molecule type" value="Genomic_DNA"/>
</dbReference>
<protein>
    <submittedName>
        <fullName evidence="2">1920_t:CDS:1</fullName>
    </submittedName>
</protein>
<dbReference type="SUPFAM" id="SSF53474">
    <property type="entry name" value="alpha/beta-Hydrolases"/>
    <property type="match status" value="1"/>
</dbReference>
<dbReference type="PANTHER" id="PTHR12277">
    <property type="entry name" value="ALPHA/BETA HYDROLASE DOMAIN-CONTAINING PROTEIN"/>
    <property type="match status" value="1"/>
</dbReference>
<dbReference type="PANTHER" id="PTHR12277:SF81">
    <property type="entry name" value="PROTEIN ABHD13"/>
    <property type="match status" value="1"/>
</dbReference>
<dbReference type="Pfam" id="PF00561">
    <property type="entry name" value="Abhydrolase_1"/>
    <property type="match status" value="1"/>
</dbReference>
<evidence type="ECO:0000313" key="2">
    <source>
        <dbReference type="EMBL" id="CAG8712128.1"/>
    </source>
</evidence>
<sequence>MDGISRYFKYFVAGMTFLGSFQCNLLYLSDYPDGSKEYVPNPSDYGIPKYEDVELITQDKVKIRIYVLQQINEQIAFRRPTILTFHGNAGNVGHCIPIAERFYNDFRCNVVMLSYRGYGRSEGTPSEKGLKIDAQTALNYICNHEILKKTKIILYGQSLGGAVAIDLVSKNESKVAGLIVENTFLSIPKLVPHVVPQLRYFSFLCTQKWESEKAIKHIKNIPILFLSGTDDELIPKEHVRKLYDSVEGNRKELRDFPNGKHGDTVAQPGYFEAIWEFLIKERLATID</sequence>
<dbReference type="AlphaFoldDB" id="A0A9N9HYZ1"/>
<dbReference type="Proteomes" id="UP000789759">
    <property type="component" value="Unassembled WGS sequence"/>
</dbReference>
<name>A0A9N9HYZ1_9GLOM</name>
<dbReference type="OrthoDB" id="10249433at2759"/>
<organism evidence="2 3">
    <name type="scientific">Cetraspora pellucida</name>
    <dbReference type="NCBI Taxonomy" id="1433469"/>
    <lineage>
        <taxon>Eukaryota</taxon>
        <taxon>Fungi</taxon>
        <taxon>Fungi incertae sedis</taxon>
        <taxon>Mucoromycota</taxon>
        <taxon>Glomeromycotina</taxon>
        <taxon>Glomeromycetes</taxon>
        <taxon>Diversisporales</taxon>
        <taxon>Gigasporaceae</taxon>
        <taxon>Cetraspora</taxon>
    </lineage>
</organism>
<evidence type="ECO:0000259" key="1">
    <source>
        <dbReference type="Pfam" id="PF00561"/>
    </source>
</evidence>
<dbReference type="GO" id="GO:0008474">
    <property type="term" value="F:palmitoyl-(protein) hydrolase activity"/>
    <property type="evidence" value="ECO:0007669"/>
    <property type="project" value="TreeGrafter"/>
</dbReference>
<dbReference type="InterPro" id="IPR000073">
    <property type="entry name" value="AB_hydrolase_1"/>
</dbReference>
<feature type="domain" description="AB hydrolase-1" evidence="1">
    <location>
        <begin position="80"/>
        <end position="197"/>
    </location>
</feature>
<reference evidence="2" key="1">
    <citation type="submission" date="2021-06" db="EMBL/GenBank/DDBJ databases">
        <authorList>
            <person name="Kallberg Y."/>
            <person name="Tangrot J."/>
            <person name="Rosling A."/>
        </authorList>
    </citation>
    <scope>NUCLEOTIDE SEQUENCE</scope>
    <source>
        <strain evidence="2">FL966</strain>
    </source>
</reference>
<dbReference type="InterPro" id="IPR029058">
    <property type="entry name" value="AB_hydrolase_fold"/>
</dbReference>